<keyword evidence="5" id="KW-1185">Reference proteome</keyword>
<dbReference type="InterPro" id="IPR036282">
    <property type="entry name" value="Glutathione-S-Trfase_C_sf"/>
</dbReference>
<protein>
    <submittedName>
        <fullName evidence="4">Glutathione S-transferase</fullName>
        <ecNumber evidence="4">2.5.1.18</ecNumber>
    </submittedName>
</protein>
<organism evidence="4 5">
    <name type="scientific">Labrys wisconsinensis</name>
    <dbReference type="NCBI Taxonomy" id="425677"/>
    <lineage>
        <taxon>Bacteria</taxon>
        <taxon>Pseudomonadati</taxon>
        <taxon>Pseudomonadota</taxon>
        <taxon>Alphaproteobacteria</taxon>
        <taxon>Hyphomicrobiales</taxon>
        <taxon>Xanthobacteraceae</taxon>
        <taxon>Labrys</taxon>
    </lineage>
</organism>
<evidence type="ECO:0000313" key="5">
    <source>
        <dbReference type="Proteomes" id="UP001242480"/>
    </source>
</evidence>
<dbReference type="Proteomes" id="UP001242480">
    <property type="component" value="Unassembled WGS sequence"/>
</dbReference>
<dbReference type="PROSITE" id="PS50404">
    <property type="entry name" value="GST_NTER"/>
    <property type="match status" value="1"/>
</dbReference>
<dbReference type="InterPro" id="IPR004045">
    <property type="entry name" value="Glutathione_S-Trfase_N"/>
</dbReference>
<keyword evidence="4" id="KW-0808">Transferase</keyword>
<accession>A0ABU0JGQ9</accession>
<gene>
    <name evidence="4" type="ORF">QO011_006504</name>
</gene>
<dbReference type="Pfam" id="PF00043">
    <property type="entry name" value="GST_C"/>
    <property type="match status" value="1"/>
</dbReference>
<name>A0ABU0JGQ9_9HYPH</name>
<evidence type="ECO:0000259" key="3">
    <source>
        <dbReference type="PROSITE" id="PS50405"/>
    </source>
</evidence>
<dbReference type="PROSITE" id="PS50405">
    <property type="entry name" value="GST_CTER"/>
    <property type="match status" value="1"/>
</dbReference>
<proteinExistence type="inferred from homology"/>
<dbReference type="PANTHER" id="PTHR44051">
    <property type="entry name" value="GLUTATHIONE S-TRANSFERASE-RELATED"/>
    <property type="match status" value="1"/>
</dbReference>
<dbReference type="SFLD" id="SFLDG00358">
    <property type="entry name" value="Main_(cytGST)"/>
    <property type="match status" value="1"/>
</dbReference>
<feature type="domain" description="GST C-terminal" evidence="3">
    <location>
        <begin position="85"/>
        <end position="211"/>
    </location>
</feature>
<dbReference type="RefSeq" id="WP_307281780.1">
    <property type="nucleotide sequence ID" value="NZ_JAUSVX010000016.1"/>
</dbReference>
<dbReference type="SUPFAM" id="SSF52833">
    <property type="entry name" value="Thioredoxin-like"/>
    <property type="match status" value="1"/>
</dbReference>
<evidence type="ECO:0000256" key="1">
    <source>
        <dbReference type="RuleBase" id="RU003494"/>
    </source>
</evidence>
<dbReference type="Pfam" id="PF02798">
    <property type="entry name" value="GST_N"/>
    <property type="match status" value="1"/>
</dbReference>
<comment type="similarity">
    <text evidence="1">Belongs to the GST superfamily.</text>
</comment>
<evidence type="ECO:0000313" key="4">
    <source>
        <dbReference type="EMBL" id="MDQ0473468.1"/>
    </source>
</evidence>
<dbReference type="PANTHER" id="PTHR44051:SF8">
    <property type="entry name" value="GLUTATHIONE S-TRANSFERASE GSTA"/>
    <property type="match status" value="1"/>
</dbReference>
<dbReference type="InterPro" id="IPR040079">
    <property type="entry name" value="Glutathione_S-Trfase"/>
</dbReference>
<dbReference type="SFLD" id="SFLDG01150">
    <property type="entry name" value="Main.1:_Beta-like"/>
    <property type="match status" value="1"/>
</dbReference>
<reference evidence="4 5" key="1">
    <citation type="submission" date="2023-07" db="EMBL/GenBank/DDBJ databases">
        <title>Genomic Encyclopedia of Type Strains, Phase IV (KMG-IV): sequencing the most valuable type-strain genomes for metagenomic binning, comparative biology and taxonomic classification.</title>
        <authorList>
            <person name="Goeker M."/>
        </authorList>
    </citation>
    <scope>NUCLEOTIDE SEQUENCE [LARGE SCALE GENOMIC DNA]</scope>
    <source>
        <strain evidence="4 5">DSM 19619</strain>
    </source>
</reference>
<dbReference type="InterPro" id="IPR004046">
    <property type="entry name" value="GST_C"/>
</dbReference>
<sequence length="224" mass="24695">MRLHAFLPSPRVLGIMALKTHLGLDFEVQTLDLSQGGQRTRGYLAKNPNGKMPTLEDVAFTLWESNAILVYLAARSPQSGLWPSDLARQADVLRWLFWQSAHWDAESWGMVVFEKMSKAVLSLGPPDAAFIARGEQNFARFAAVLDRSLNGRTWLTGETLTVADFSVGALLPSAARIGLSIDPYPDIGLWYARLAALPSWQFALAQQESALAAWQAEHQAGTMI</sequence>
<dbReference type="InterPro" id="IPR010987">
    <property type="entry name" value="Glutathione-S-Trfase_C-like"/>
</dbReference>
<dbReference type="GO" id="GO:0004364">
    <property type="term" value="F:glutathione transferase activity"/>
    <property type="evidence" value="ECO:0007669"/>
    <property type="project" value="UniProtKB-EC"/>
</dbReference>
<evidence type="ECO:0000259" key="2">
    <source>
        <dbReference type="PROSITE" id="PS50404"/>
    </source>
</evidence>
<dbReference type="Gene3D" id="3.40.30.10">
    <property type="entry name" value="Glutaredoxin"/>
    <property type="match status" value="1"/>
</dbReference>
<dbReference type="InterPro" id="IPR036249">
    <property type="entry name" value="Thioredoxin-like_sf"/>
</dbReference>
<dbReference type="SFLD" id="SFLDS00019">
    <property type="entry name" value="Glutathione_Transferase_(cytos"/>
    <property type="match status" value="1"/>
</dbReference>
<dbReference type="EMBL" id="JAUSVX010000016">
    <property type="protein sequence ID" value="MDQ0473468.1"/>
    <property type="molecule type" value="Genomic_DNA"/>
</dbReference>
<feature type="domain" description="GST N-terminal" evidence="2">
    <location>
        <begin position="1"/>
        <end position="80"/>
    </location>
</feature>
<dbReference type="SUPFAM" id="SSF47616">
    <property type="entry name" value="GST C-terminal domain-like"/>
    <property type="match status" value="1"/>
</dbReference>
<dbReference type="Gene3D" id="1.20.1050.10">
    <property type="match status" value="1"/>
</dbReference>
<dbReference type="CDD" id="cd00570">
    <property type="entry name" value="GST_N_family"/>
    <property type="match status" value="1"/>
</dbReference>
<dbReference type="EC" id="2.5.1.18" evidence="4"/>
<comment type="caution">
    <text evidence="4">The sequence shown here is derived from an EMBL/GenBank/DDBJ whole genome shotgun (WGS) entry which is preliminary data.</text>
</comment>